<dbReference type="Proteomes" id="UP000652761">
    <property type="component" value="Unassembled WGS sequence"/>
</dbReference>
<keyword evidence="2" id="KW-1185">Reference proteome</keyword>
<evidence type="ECO:0000313" key="2">
    <source>
        <dbReference type="Proteomes" id="UP000652761"/>
    </source>
</evidence>
<reference evidence="1" key="1">
    <citation type="submission" date="2017-07" db="EMBL/GenBank/DDBJ databases">
        <title>Taro Niue Genome Assembly and Annotation.</title>
        <authorList>
            <person name="Atibalentja N."/>
            <person name="Keating K."/>
            <person name="Fields C.J."/>
        </authorList>
    </citation>
    <scope>NUCLEOTIDE SEQUENCE</scope>
    <source>
        <strain evidence="1">Niue_2</strain>
        <tissue evidence="1">Leaf</tissue>
    </source>
</reference>
<dbReference type="EMBL" id="NMUH01000301">
    <property type="protein sequence ID" value="MQL76494.1"/>
    <property type="molecule type" value="Genomic_DNA"/>
</dbReference>
<proteinExistence type="predicted"/>
<sequence>MAICGVTAQYEICPRWSRIHVSTPLWCLVGGTVVLRLCGGTNFYCKGSVDTPHTGVDTMLQALSQKMKKWSTSVDTSPSQVDTREPSQKACFSVGYSRSTLNYLRSTLDASPRELFCPVWDSVSTHPMGRSTHSGNSVT</sequence>
<evidence type="ECO:0000313" key="1">
    <source>
        <dbReference type="EMBL" id="MQL76494.1"/>
    </source>
</evidence>
<gene>
    <name evidence="1" type="ORF">Taro_008880</name>
</gene>
<organism evidence="1 2">
    <name type="scientific">Colocasia esculenta</name>
    <name type="common">Wild taro</name>
    <name type="synonym">Arum esculentum</name>
    <dbReference type="NCBI Taxonomy" id="4460"/>
    <lineage>
        <taxon>Eukaryota</taxon>
        <taxon>Viridiplantae</taxon>
        <taxon>Streptophyta</taxon>
        <taxon>Embryophyta</taxon>
        <taxon>Tracheophyta</taxon>
        <taxon>Spermatophyta</taxon>
        <taxon>Magnoliopsida</taxon>
        <taxon>Liliopsida</taxon>
        <taxon>Araceae</taxon>
        <taxon>Aroideae</taxon>
        <taxon>Colocasieae</taxon>
        <taxon>Colocasia</taxon>
    </lineage>
</organism>
<protein>
    <submittedName>
        <fullName evidence="1">Uncharacterized protein</fullName>
    </submittedName>
</protein>
<dbReference type="AlphaFoldDB" id="A0A843U4A2"/>
<comment type="caution">
    <text evidence="1">The sequence shown here is derived from an EMBL/GenBank/DDBJ whole genome shotgun (WGS) entry which is preliminary data.</text>
</comment>
<accession>A0A843U4A2</accession>
<name>A0A843U4A2_COLES</name>